<evidence type="ECO:0000313" key="3">
    <source>
        <dbReference type="Proteomes" id="UP000005631"/>
    </source>
</evidence>
<reference evidence="2 3" key="1">
    <citation type="journal article" date="2012" name="Stand. Genomic Sci.">
        <title>Genome sequence of the orange-pigmented seawater bacterium Owenweeksia hongkongensis type strain (UST20020801(T)).</title>
        <authorList>
            <person name="Riedel T."/>
            <person name="Held B."/>
            <person name="Nolan M."/>
            <person name="Lucas S."/>
            <person name="Lapidus A."/>
            <person name="Tice H."/>
            <person name="Del Rio T.G."/>
            <person name="Cheng J.F."/>
            <person name="Han C."/>
            <person name="Tapia R."/>
            <person name="Goodwin L.A."/>
            <person name="Pitluck S."/>
            <person name="Liolios K."/>
            <person name="Mavromatis K."/>
            <person name="Pagani I."/>
            <person name="Ivanova N."/>
            <person name="Mikhailova N."/>
            <person name="Pati A."/>
            <person name="Chen A."/>
            <person name="Palaniappan K."/>
            <person name="Rohde M."/>
            <person name="Tindall B.J."/>
            <person name="Detter J.C."/>
            <person name="Goker M."/>
            <person name="Woyke T."/>
            <person name="Bristow J."/>
            <person name="Eisen J.A."/>
            <person name="Markowitz V."/>
            <person name="Hugenholtz P."/>
            <person name="Klenk H.P."/>
            <person name="Kyrpides N.C."/>
        </authorList>
    </citation>
    <scope>NUCLEOTIDE SEQUENCE</scope>
    <source>
        <strain evidence="3">DSM 17368 / JCM 12287 / NRRL B-23963</strain>
    </source>
</reference>
<name>G8R1K3_OWEHD</name>
<proteinExistence type="predicted"/>
<dbReference type="KEGG" id="oho:Oweho_0729"/>
<dbReference type="HOGENOM" id="CLU_258617_0_0_10"/>
<feature type="region of interest" description="Disordered" evidence="1">
    <location>
        <begin position="456"/>
        <end position="483"/>
    </location>
</feature>
<accession>G8R1K3</accession>
<evidence type="ECO:0000256" key="1">
    <source>
        <dbReference type="SAM" id="MobiDB-lite"/>
    </source>
</evidence>
<feature type="compositionally biased region" description="Polar residues" evidence="1">
    <location>
        <begin position="472"/>
        <end position="483"/>
    </location>
</feature>
<feature type="compositionally biased region" description="Basic and acidic residues" evidence="1">
    <location>
        <begin position="461"/>
        <end position="471"/>
    </location>
</feature>
<dbReference type="EMBL" id="CP003156">
    <property type="protein sequence ID" value="AEV31742.1"/>
    <property type="molecule type" value="Genomic_DNA"/>
</dbReference>
<dbReference type="eggNOG" id="ENOG5033QHY">
    <property type="taxonomic scope" value="Bacteria"/>
</dbReference>
<dbReference type="Proteomes" id="UP000005631">
    <property type="component" value="Chromosome"/>
</dbReference>
<gene>
    <name evidence="2" type="ordered locus">Oweho_0729</name>
</gene>
<protein>
    <submittedName>
        <fullName evidence="2">Uncharacterized protein</fullName>
    </submittedName>
</protein>
<dbReference type="PATRIC" id="fig|926562.3.peg.742"/>
<dbReference type="STRING" id="926562.Oweho_0729"/>
<organism evidence="2 3">
    <name type="scientific">Owenweeksia hongkongensis (strain DSM 17368 / CIP 108786 / JCM 12287 / NRRL B-23963 / UST20020801)</name>
    <dbReference type="NCBI Taxonomy" id="926562"/>
    <lineage>
        <taxon>Bacteria</taxon>
        <taxon>Pseudomonadati</taxon>
        <taxon>Bacteroidota</taxon>
        <taxon>Flavobacteriia</taxon>
        <taxon>Flavobacteriales</taxon>
        <taxon>Owenweeksiaceae</taxon>
        <taxon>Owenweeksia</taxon>
    </lineage>
</organism>
<sequence>MNSFQRFSILTFPQHFDGTDLHFNVVLLPRDQNPLNPAIVNSPPVTDSTVAFADANFAFTAKVITGFGTSPLPQPLAVHPQFALSVTATPNKRGILEAMAKHMVIADVNMVNSNANLTNIPADRQPEKPRKFANSVKKYLPKTYRNAFNFNGPRNRNAVLDDSYHCAIKAGKFDPNFTPSTNVVSWGKVFAYLLRQPALARQAGMIFSGSVPVNANTFPDGGYLYIDLANTSDYKAQQNDDANFIKQYAARIPVLEPGVARQVFAPIQFPVQMVHQGNYDKLFKEAAEYDDGFCKIIHSFQPRHREFIQEDSDGNYPLKDSGVQLGWEDETILEWYIRQLAEDTSVGIGQRIDAPMGVFGYNIDVREVANTENAWNSLTQVSSKQPMILTRAPGDLNNPINLGPFTGELPFQVYPIQPDARKDANFWLPMYYGGWNGKSMVLPDQEAANIYQNQHPDLEEDPQRPALDKDGNSVTTGTNLKKGGAQNQLNQMYNAGPIAADLRYGGHYEFRVRMQDISGGSPGLGDEPVERTPSDSTRCRFKRYLTPNGLRIQELNPTAADANPNVNNDTPQELTELNIARPKLGYPSVVYTKKYADPIARLTAQSNLGITVNQNDLSENAEHRTGLGIADPDVDRVEVIVEIASLKMDKMASVSGKEDFVHLYTTMRNFPAVNTDDDYELQLNIPIIYRDVTVLHTGATVDVEADLQLNDDIDNLEEIFLPTGRTVRLTMRAVCEEKDDNDEYYGELHPGNRKMDIRYGEPVEMTCYKPSTVESDLLIQTPGVPALQGIFMRPDLELSFDGKIKSYLFGKNGDEQPENEQQLASLLKTDVSGLTLSGAKGERIVFGCSSRIRHTLAPDRSSITFASKGDLAGHWLACISLELDRDWMWDELETTSFLVKRTRKYTHDNQAESVDTLVGDIEMLRTAPFDALKNANRDKTRIIFIDAVEPTKDKPANASQPAFPDTIELDYKIEAQFKGNHQYTENLDIMLPITTAPAQVPKVVSAGLALSPYARAEDYSSSEVRNRYLWIEFEEPVADPQDTVFCRMLAVAPDQLLSNNLPQLLKAEKEPTLPIDPEYLRVIVDSSSNDLAGLSAMQPMQKSTTSDRHYILPIPPGLHPNADEMFGFFTYEFRMGHYKLPNEDDYVWTTSQGRFGRRLRVTGIQHPAPVLNCVTNRDEDKLWVTAPYAVAVHKGKNVTATPPRTELWALLYAQVKQADNLDHRNILLDDKALDWRVRIEPKRPTKPLTATLSSATATLQNNAAEEAILTEVGKLSLAKDLSYANYHKFFKVINFTKQNKNTTKYGSTLWTNKEVHFLLELMGLPEDSELSIIVVEVLPQITNVAEHISDLDKPHVAQAASNLVDRNEQQGFLAYAKKTGGKSQENRGPSPVDEALGSKRIYRTSKLTPVPDICCTDCE</sequence>
<evidence type="ECO:0000313" key="2">
    <source>
        <dbReference type="EMBL" id="AEV31742.1"/>
    </source>
</evidence>
<keyword evidence="3" id="KW-1185">Reference proteome</keyword>
<dbReference type="RefSeq" id="WP_014201103.1">
    <property type="nucleotide sequence ID" value="NC_016599.1"/>
</dbReference>
<dbReference type="OrthoDB" id="9148571at2"/>